<name>A0ABY6P3K2_9NOCA</name>
<proteinExistence type="inferred from homology"/>
<dbReference type="EMBL" id="CP110615">
    <property type="protein sequence ID" value="UZJ25841.1"/>
    <property type="molecule type" value="Genomic_DNA"/>
</dbReference>
<dbReference type="PRINTS" id="PR00080">
    <property type="entry name" value="SDRFAMILY"/>
</dbReference>
<dbReference type="SMART" id="SM00822">
    <property type="entry name" value="PKS_KR"/>
    <property type="match status" value="1"/>
</dbReference>
<dbReference type="Proteomes" id="UP001164965">
    <property type="component" value="Chromosome"/>
</dbReference>
<evidence type="ECO:0000313" key="3">
    <source>
        <dbReference type="EMBL" id="UZJ25841.1"/>
    </source>
</evidence>
<feature type="domain" description="Ketoreductase" evidence="2">
    <location>
        <begin position="7"/>
        <end position="185"/>
    </location>
</feature>
<keyword evidence="4" id="KW-1185">Reference proteome</keyword>
<gene>
    <name evidence="3" type="ORF">RHODO2019_05225</name>
</gene>
<evidence type="ECO:0000259" key="2">
    <source>
        <dbReference type="SMART" id="SM00822"/>
    </source>
</evidence>
<dbReference type="NCBIfam" id="NF005559">
    <property type="entry name" value="PRK07231.1"/>
    <property type="match status" value="1"/>
</dbReference>
<evidence type="ECO:0000313" key="4">
    <source>
        <dbReference type="Proteomes" id="UP001164965"/>
    </source>
</evidence>
<dbReference type="PROSITE" id="PS00061">
    <property type="entry name" value="ADH_SHORT"/>
    <property type="match status" value="1"/>
</dbReference>
<sequence>MARFDGRVAIISGAAQGIGFGIAERLVSEGAAVALLDMNADAVASSAEALTLKGGKAIGITCDVSDEASVNAAVEKAVGELGKLDIVVNNAGITRDNMLFKMSVEEFDLVLAVHLRGTFLLTKAAQKHLVANKYGRVVNLSSRSALGNRGQANYSAAKAGIIGFTATAAIELGKFGITVNAVAPGFIDTAMTEATALRMGITPDQFREGAAQQIPVGRVGLPADIAATVAFFASEDAGFVSGQTLHVNGGQR</sequence>
<dbReference type="RefSeq" id="WP_265383945.1">
    <property type="nucleotide sequence ID" value="NZ_CP110615.1"/>
</dbReference>
<dbReference type="InterPro" id="IPR036291">
    <property type="entry name" value="NAD(P)-bd_dom_sf"/>
</dbReference>
<dbReference type="PANTHER" id="PTHR42760">
    <property type="entry name" value="SHORT-CHAIN DEHYDROGENASES/REDUCTASES FAMILY MEMBER"/>
    <property type="match status" value="1"/>
</dbReference>
<dbReference type="SUPFAM" id="SSF51735">
    <property type="entry name" value="NAD(P)-binding Rossmann-fold domains"/>
    <property type="match status" value="1"/>
</dbReference>
<dbReference type="InterPro" id="IPR002347">
    <property type="entry name" value="SDR_fam"/>
</dbReference>
<dbReference type="Pfam" id="PF13561">
    <property type="entry name" value="adh_short_C2"/>
    <property type="match status" value="1"/>
</dbReference>
<protein>
    <submittedName>
        <fullName evidence="3">SDR family oxidoreductase</fullName>
    </submittedName>
</protein>
<accession>A0ABY6P3K2</accession>
<dbReference type="InterPro" id="IPR057326">
    <property type="entry name" value="KR_dom"/>
</dbReference>
<reference evidence="3" key="1">
    <citation type="submission" date="2022-10" db="EMBL/GenBank/DDBJ databases">
        <title>Rhodococcus sp.75.</title>
        <authorList>
            <person name="Sun M."/>
        </authorList>
    </citation>
    <scope>NUCLEOTIDE SEQUENCE</scope>
    <source>
        <strain evidence="3">75</strain>
    </source>
</reference>
<evidence type="ECO:0000256" key="1">
    <source>
        <dbReference type="ARBA" id="ARBA00006484"/>
    </source>
</evidence>
<organism evidence="3 4">
    <name type="scientific">Rhodococcus antarcticus</name>
    <dbReference type="NCBI Taxonomy" id="2987751"/>
    <lineage>
        <taxon>Bacteria</taxon>
        <taxon>Bacillati</taxon>
        <taxon>Actinomycetota</taxon>
        <taxon>Actinomycetes</taxon>
        <taxon>Mycobacteriales</taxon>
        <taxon>Nocardiaceae</taxon>
        <taxon>Rhodococcus</taxon>
    </lineage>
</organism>
<dbReference type="Gene3D" id="3.40.50.720">
    <property type="entry name" value="NAD(P)-binding Rossmann-like Domain"/>
    <property type="match status" value="1"/>
</dbReference>
<comment type="similarity">
    <text evidence="1">Belongs to the short-chain dehydrogenases/reductases (SDR) family.</text>
</comment>
<dbReference type="InterPro" id="IPR020904">
    <property type="entry name" value="Sc_DH/Rdtase_CS"/>
</dbReference>
<dbReference type="PRINTS" id="PR00081">
    <property type="entry name" value="GDHRDH"/>
</dbReference>
<dbReference type="PANTHER" id="PTHR42760:SF40">
    <property type="entry name" value="3-OXOACYL-[ACYL-CARRIER-PROTEIN] REDUCTASE, CHLOROPLASTIC"/>
    <property type="match status" value="1"/>
</dbReference>